<keyword evidence="3" id="KW-1185">Reference proteome</keyword>
<gene>
    <name evidence="2" type="ORF">GT003_00020</name>
</gene>
<dbReference type="Pfam" id="PF01261">
    <property type="entry name" value="AP_endonuc_2"/>
    <property type="match status" value="1"/>
</dbReference>
<dbReference type="EMBL" id="JAAAMU010000001">
    <property type="protein sequence ID" value="NBC67376.1"/>
    <property type="molecule type" value="Genomic_DNA"/>
</dbReference>
<dbReference type="InterPro" id="IPR036237">
    <property type="entry name" value="Xyl_isomerase-like_sf"/>
</dbReference>
<dbReference type="InterPro" id="IPR050312">
    <property type="entry name" value="IolE/XylAMocC-like"/>
</dbReference>
<dbReference type="Proteomes" id="UP000558113">
    <property type="component" value="Unassembled WGS sequence"/>
</dbReference>
<dbReference type="RefSeq" id="WP_161693119.1">
    <property type="nucleotide sequence ID" value="NZ_JAAAMU010000001.1"/>
</dbReference>
<protein>
    <submittedName>
        <fullName evidence="2">TIM barrel protein</fullName>
    </submittedName>
</protein>
<reference evidence="2 3" key="1">
    <citation type="submission" date="2020-01" db="EMBL/GenBank/DDBJ databases">
        <title>Paenibacillus soybeanensis sp. nov. isolated from the nodules of soybean (Glycine max(L.) Merr).</title>
        <authorList>
            <person name="Wang H."/>
        </authorList>
    </citation>
    <scope>NUCLEOTIDE SEQUENCE [LARGE SCALE GENOMIC DNA]</scope>
    <source>
        <strain evidence="2 3">DSM 23054</strain>
    </source>
</reference>
<evidence type="ECO:0000313" key="3">
    <source>
        <dbReference type="Proteomes" id="UP000558113"/>
    </source>
</evidence>
<evidence type="ECO:0000313" key="2">
    <source>
        <dbReference type="EMBL" id="NBC67376.1"/>
    </source>
</evidence>
<proteinExistence type="predicted"/>
<accession>A0A7X4YJ69</accession>
<dbReference type="InterPro" id="IPR013022">
    <property type="entry name" value="Xyl_isomerase-like_TIM-brl"/>
</dbReference>
<dbReference type="SUPFAM" id="SSF51658">
    <property type="entry name" value="Xylose isomerase-like"/>
    <property type="match status" value="1"/>
</dbReference>
<dbReference type="Gene3D" id="3.20.20.150">
    <property type="entry name" value="Divalent-metal-dependent TIM barrel enzymes"/>
    <property type="match status" value="1"/>
</dbReference>
<sequence>MNRLAFSTLPCEGWKLEELAAFARECGFGGIEAREGEAWGISAFMTKAERQSALRLFGEQGLRVTNIGSGVCFTGSDGDEAELVRFRDAVLLARDLNAAGVRIFLGYFNTRLDDPAPSIIYEPIVARVRAACDFASAHGVQTWIETHNEFATGRSLNRLLDDVGKPECAVIYDIIHPFEEGEPPEETIAQLGKWCVHVHIKDGLPFEDPLERSWKYTKLGEGRVPVAEIVRLLERAGYAGYYSLEWETKWRKELQTADADPRIVFPQYIDFMRSMLHPGEGGIKR</sequence>
<feature type="domain" description="Xylose isomerase-like TIM barrel" evidence="1">
    <location>
        <begin position="21"/>
        <end position="252"/>
    </location>
</feature>
<dbReference type="AlphaFoldDB" id="A0A7X4YJ69"/>
<dbReference type="PANTHER" id="PTHR12110">
    <property type="entry name" value="HYDROXYPYRUVATE ISOMERASE"/>
    <property type="match status" value="1"/>
</dbReference>
<dbReference type="OrthoDB" id="3185623at2"/>
<organism evidence="2 3">
    <name type="scientific">Paenibacillus sacheonensis</name>
    <dbReference type="NCBI Taxonomy" id="742054"/>
    <lineage>
        <taxon>Bacteria</taxon>
        <taxon>Bacillati</taxon>
        <taxon>Bacillota</taxon>
        <taxon>Bacilli</taxon>
        <taxon>Bacillales</taxon>
        <taxon>Paenibacillaceae</taxon>
        <taxon>Paenibacillus</taxon>
    </lineage>
</organism>
<evidence type="ECO:0000259" key="1">
    <source>
        <dbReference type="Pfam" id="PF01261"/>
    </source>
</evidence>
<comment type="caution">
    <text evidence="2">The sequence shown here is derived from an EMBL/GenBank/DDBJ whole genome shotgun (WGS) entry which is preliminary data.</text>
</comment>
<name>A0A7X4YJ69_9BACL</name>